<feature type="domain" description="PilZ" evidence="1">
    <location>
        <begin position="6"/>
        <end position="128"/>
    </location>
</feature>
<sequence length="134" mass="15440">MSNIKERRSSIRVGIKKLTSIVKIDADYEVIKGDKKLIDETIKIVDISSGGLCIESKKSLKLGVLFELKMPKIMHLESKILSCEVTRSTFREDPFLHKRRVDRDKSYYEIGIKFKNPNTEYLNHLVDLALAKKT</sequence>
<proteinExistence type="predicted"/>
<evidence type="ECO:0000259" key="1">
    <source>
        <dbReference type="Pfam" id="PF07238"/>
    </source>
</evidence>
<evidence type="ECO:0000313" key="2">
    <source>
        <dbReference type="EMBL" id="SVD99814.1"/>
    </source>
</evidence>
<reference evidence="2" key="1">
    <citation type="submission" date="2018-05" db="EMBL/GenBank/DDBJ databases">
        <authorList>
            <person name="Lanie J.A."/>
            <person name="Ng W.-L."/>
            <person name="Kazmierczak K.M."/>
            <person name="Andrzejewski T.M."/>
            <person name="Davidsen T.M."/>
            <person name="Wayne K.J."/>
            <person name="Tettelin H."/>
            <person name="Glass J.I."/>
            <person name="Rusch D."/>
            <person name="Podicherti R."/>
            <person name="Tsui H.-C.T."/>
            <person name="Winkler M.E."/>
        </authorList>
    </citation>
    <scope>NUCLEOTIDE SEQUENCE</scope>
</reference>
<dbReference type="Pfam" id="PF07238">
    <property type="entry name" value="PilZ"/>
    <property type="match status" value="1"/>
</dbReference>
<gene>
    <name evidence="2" type="ORF">METZ01_LOCUS452668</name>
</gene>
<organism evidence="2">
    <name type="scientific">marine metagenome</name>
    <dbReference type="NCBI Taxonomy" id="408172"/>
    <lineage>
        <taxon>unclassified sequences</taxon>
        <taxon>metagenomes</taxon>
        <taxon>ecological metagenomes</taxon>
    </lineage>
</organism>
<dbReference type="AlphaFoldDB" id="A0A382ZWD4"/>
<dbReference type="EMBL" id="UINC01187211">
    <property type="protein sequence ID" value="SVD99814.1"/>
    <property type="molecule type" value="Genomic_DNA"/>
</dbReference>
<dbReference type="InterPro" id="IPR009875">
    <property type="entry name" value="PilZ_domain"/>
</dbReference>
<accession>A0A382ZWD4</accession>
<dbReference type="Gene3D" id="2.40.10.220">
    <property type="entry name" value="predicted glycosyltransferase like domains"/>
    <property type="match status" value="1"/>
</dbReference>
<name>A0A382ZWD4_9ZZZZ</name>
<dbReference type="GO" id="GO:0035438">
    <property type="term" value="F:cyclic-di-GMP binding"/>
    <property type="evidence" value="ECO:0007669"/>
    <property type="project" value="InterPro"/>
</dbReference>
<protein>
    <recommendedName>
        <fullName evidence="1">PilZ domain-containing protein</fullName>
    </recommendedName>
</protein>